<evidence type="ECO:0000313" key="3">
    <source>
        <dbReference type="Proteomes" id="UP001233782"/>
    </source>
</evidence>
<dbReference type="Proteomes" id="UP001233782">
    <property type="component" value="Unassembled WGS sequence"/>
</dbReference>
<feature type="domain" description="Type III restriction/modification enzyme methylation subunit" evidence="1">
    <location>
        <begin position="39"/>
        <end position="94"/>
    </location>
</feature>
<accession>A0AAP4ANL8</accession>
<dbReference type="InterPro" id="IPR022221">
    <property type="entry name" value="TypeIII_RM_meth"/>
</dbReference>
<dbReference type="EMBL" id="JASBCP010000001">
    <property type="protein sequence ID" value="MDI3047808.1"/>
    <property type="molecule type" value="Genomic_DNA"/>
</dbReference>
<dbReference type="Pfam" id="PF12564">
    <property type="entry name" value="TypeIII_RM_meth"/>
    <property type="match status" value="1"/>
</dbReference>
<gene>
    <name evidence="2" type="ORF">QJ129_00840</name>
</gene>
<evidence type="ECO:0000259" key="1">
    <source>
        <dbReference type="Pfam" id="PF12564"/>
    </source>
</evidence>
<name>A0AAP4ANL8_9BACT</name>
<evidence type="ECO:0000313" key="2">
    <source>
        <dbReference type="EMBL" id="MDI3047808.1"/>
    </source>
</evidence>
<reference evidence="2" key="1">
    <citation type="submission" date="2023-04" db="EMBL/GenBank/DDBJ databases">
        <title>Genomes of recent Mycoplasma hyosynoviae isolates 2023.</title>
        <authorList>
            <person name="Spergser J."/>
        </authorList>
    </citation>
    <scope>NUCLEOTIDE SEQUENCE</scope>
    <source>
        <strain evidence="2">SN1J23N</strain>
    </source>
</reference>
<proteinExistence type="predicted"/>
<sequence length="104" mass="12166">MKNNIFQLLEELLKNNSKYLSKDKKILKPVVYNDVMNMNKELISLLMSNEEIKNSFFVKVNDNWIFDKNKFVWFLNSKEFLPDSYTRFSNKIGLSTFSGGGGII</sequence>
<dbReference type="RefSeq" id="WP_273572455.1">
    <property type="nucleotide sequence ID" value="NZ_JAQRAX010000001.1"/>
</dbReference>
<protein>
    <submittedName>
        <fullName evidence="2">Site-specific DNA-methyltransferase</fullName>
    </submittedName>
</protein>
<dbReference type="AlphaFoldDB" id="A0AAP4ANL8"/>
<organism evidence="2 3">
    <name type="scientific">Metamycoplasma hyosynoviae</name>
    <dbReference type="NCBI Taxonomy" id="29559"/>
    <lineage>
        <taxon>Bacteria</taxon>
        <taxon>Bacillati</taxon>
        <taxon>Mycoplasmatota</taxon>
        <taxon>Mycoplasmoidales</taxon>
        <taxon>Metamycoplasmataceae</taxon>
        <taxon>Metamycoplasma</taxon>
    </lineage>
</organism>
<comment type="caution">
    <text evidence="2">The sequence shown here is derived from an EMBL/GenBank/DDBJ whole genome shotgun (WGS) entry which is preliminary data.</text>
</comment>